<dbReference type="PANTHER" id="PTHR22930:SF293">
    <property type="entry name" value="PROTEIN ALP1-LIKE"/>
    <property type="match status" value="1"/>
</dbReference>
<feature type="domain" description="DUF8040" evidence="1">
    <location>
        <begin position="36"/>
        <end position="117"/>
    </location>
</feature>
<dbReference type="InterPro" id="IPR045249">
    <property type="entry name" value="HARBI1-like"/>
</dbReference>
<dbReference type="EMBL" id="SSTD01008307">
    <property type="protein sequence ID" value="TYK16255.1"/>
    <property type="molecule type" value="Genomic_DNA"/>
</dbReference>
<comment type="caution">
    <text evidence="2">The sequence shown here is derived from an EMBL/GenBank/DDBJ whole genome shotgun (WGS) entry which is preliminary data.</text>
</comment>
<dbReference type="Proteomes" id="UP000321947">
    <property type="component" value="Unassembled WGS sequence"/>
</dbReference>
<gene>
    <name evidence="2" type="ORF">E5676_scaffold21G00230</name>
</gene>
<dbReference type="InterPro" id="IPR058353">
    <property type="entry name" value="DUF8040"/>
</dbReference>
<dbReference type="Pfam" id="PF26138">
    <property type="entry name" value="DUF8040"/>
    <property type="match status" value="1"/>
</dbReference>
<dbReference type="PANTHER" id="PTHR22930">
    <property type="match status" value="1"/>
</dbReference>
<evidence type="ECO:0000313" key="2">
    <source>
        <dbReference type="EMBL" id="TYK16255.1"/>
    </source>
</evidence>
<accession>A0A5D3CXQ5</accession>
<name>A0A5D3CXQ5_CUCMM</name>
<reference evidence="2 3" key="1">
    <citation type="submission" date="2019-08" db="EMBL/GenBank/DDBJ databases">
        <title>Draft genome sequences of two oriental melons (Cucumis melo L. var makuwa).</title>
        <authorList>
            <person name="Kwon S.-Y."/>
        </authorList>
    </citation>
    <scope>NUCLEOTIDE SEQUENCE [LARGE SCALE GENOMIC DNA]</scope>
    <source>
        <strain evidence="3">cv. Chang Bougi</strain>
        <tissue evidence="2">Leaf</tissue>
    </source>
</reference>
<organism evidence="2 3">
    <name type="scientific">Cucumis melo var. makuwa</name>
    <name type="common">Oriental melon</name>
    <dbReference type="NCBI Taxonomy" id="1194695"/>
    <lineage>
        <taxon>Eukaryota</taxon>
        <taxon>Viridiplantae</taxon>
        <taxon>Streptophyta</taxon>
        <taxon>Embryophyta</taxon>
        <taxon>Tracheophyta</taxon>
        <taxon>Spermatophyta</taxon>
        <taxon>Magnoliopsida</taxon>
        <taxon>eudicotyledons</taxon>
        <taxon>Gunneridae</taxon>
        <taxon>Pentapetalae</taxon>
        <taxon>rosids</taxon>
        <taxon>fabids</taxon>
        <taxon>Cucurbitales</taxon>
        <taxon>Cucurbitaceae</taxon>
        <taxon>Benincaseae</taxon>
        <taxon>Cucumis</taxon>
    </lineage>
</organism>
<dbReference type="AlphaFoldDB" id="A0A5D3CXQ5"/>
<sequence>MLLTLEVLMNDNKRLPHALYDTRHRIRQLAYFRMIHESNLVCRQSTYMDRRTFAILCHLLRTVAGPSSTEIVDVEEMVVMSLHVLAHDVKSRVIQREFVLSNETVSQYFNLVLLVVLQLHEELIKKLVAVTNNCIGQLWKCFENCLEALDKTYIKVNMPAAVRLTFRMRKLDICDTKGNFVYVLADWEGFAVVSWILRDVLARPNGLIDDVDEGDSVYATTMTTATDDIQYIETTNEWFQWCDKLPEAIMATSSCAPKHVWTKEEEDTLVKCLVELESIDGWKPDNGTFRLSYLA</sequence>
<protein>
    <submittedName>
        <fullName evidence="2">Retrotransposon protein</fullName>
    </submittedName>
</protein>
<evidence type="ECO:0000313" key="3">
    <source>
        <dbReference type="Proteomes" id="UP000321947"/>
    </source>
</evidence>
<evidence type="ECO:0000259" key="1">
    <source>
        <dbReference type="Pfam" id="PF26138"/>
    </source>
</evidence>
<proteinExistence type="predicted"/>